<evidence type="ECO:0000313" key="2">
    <source>
        <dbReference type="Proteomes" id="UP000005408"/>
    </source>
</evidence>
<name>A0A8W8L2N4_MAGGI</name>
<dbReference type="EnsemblMetazoa" id="G26328.1">
    <property type="protein sequence ID" value="G26328.1:cds"/>
    <property type="gene ID" value="G26328"/>
</dbReference>
<protein>
    <submittedName>
        <fullName evidence="1">Uncharacterized protein</fullName>
    </submittedName>
</protein>
<dbReference type="AlphaFoldDB" id="A0A8W8L2N4"/>
<accession>A0A8W8L2N4</accession>
<keyword evidence="2" id="KW-1185">Reference proteome</keyword>
<reference evidence="1" key="1">
    <citation type="submission" date="2022-08" db="UniProtKB">
        <authorList>
            <consortium name="EnsemblMetazoa"/>
        </authorList>
    </citation>
    <scope>IDENTIFICATION</scope>
    <source>
        <strain evidence="1">05x7-T-G4-1.051#20</strain>
    </source>
</reference>
<evidence type="ECO:0000313" key="1">
    <source>
        <dbReference type="EnsemblMetazoa" id="G26328.1:cds"/>
    </source>
</evidence>
<organism evidence="1 2">
    <name type="scientific">Magallana gigas</name>
    <name type="common">Pacific oyster</name>
    <name type="synonym">Crassostrea gigas</name>
    <dbReference type="NCBI Taxonomy" id="29159"/>
    <lineage>
        <taxon>Eukaryota</taxon>
        <taxon>Metazoa</taxon>
        <taxon>Spiralia</taxon>
        <taxon>Lophotrochozoa</taxon>
        <taxon>Mollusca</taxon>
        <taxon>Bivalvia</taxon>
        <taxon>Autobranchia</taxon>
        <taxon>Pteriomorphia</taxon>
        <taxon>Ostreida</taxon>
        <taxon>Ostreoidea</taxon>
        <taxon>Ostreidae</taxon>
        <taxon>Magallana</taxon>
    </lineage>
</organism>
<sequence length="280" mass="32654">MEYIVEEIKYSRQFTPKHKLEEFYVKLEEIIQSRDLENTAYESIGYFFHCLCVPVNAIPPAFISVESTSVEKEKRIRGTNDVTMVTTGEGLYTPLGRHDAPTGTWFMASLFDGKLPEKLRNSNARLKIPIPRLMWYLSNVLQFQPLHTLGVPMKEENAGKKVNQYAVEMELPGLFLEHVHHDSVTHVRLVLVRKGTQEYYWCEEHLKKLDLFNNPILKYQDSSWRTIKSSRALDPRFYVEIFVVGDVDLQSMIYTWEPLLPYNTPISGIRERRKTPDLVP</sequence>
<proteinExistence type="predicted"/>
<dbReference type="Proteomes" id="UP000005408">
    <property type="component" value="Unassembled WGS sequence"/>
</dbReference>